<evidence type="ECO:0000313" key="2">
    <source>
        <dbReference type="Proteomes" id="UP000054323"/>
    </source>
</evidence>
<dbReference type="PANTHER" id="PTHR40660:SF1">
    <property type="entry name" value="5'-PHOSPHATE OXIDASE PUTATIVE DOMAIN-CONTAINING PROTEIN-RELATED"/>
    <property type="match status" value="1"/>
</dbReference>
<dbReference type="EMBL" id="LGGD01000013">
    <property type="protein sequence ID" value="KUK63644.1"/>
    <property type="molecule type" value="Genomic_DNA"/>
</dbReference>
<dbReference type="AlphaFoldDB" id="A0A101GSA0"/>
<gene>
    <name evidence="1" type="ORF">XD82_0207</name>
</gene>
<dbReference type="SUPFAM" id="SSF50475">
    <property type="entry name" value="FMN-binding split barrel"/>
    <property type="match status" value="1"/>
</dbReference>
<organism evidence="1 2">
    <name type="scientific">Methanoculleus marisnigri</name>
    <dbReference type="NCBI Taxonomy" id="2198"/>
    <lineage>
        <taxon>Archaea</taxon>
        <taxon>Methanobacteriati</taxon>
        <taxon>Methanobacteriota</taxon>
        <taxon>Stenosarchaea group</taxon>
        <taxon>Methanomicrobia</taxon>
        <taxon>Methanomicrobiales</taxon>
        <taxon>Methanomicrobiaceae</taxon>
        <taxon>Methanoculleus</taxon>
    </lineage>
</organism>
<comment type="caution">
    <text evidence="1">The sequence shown here is derived from an EMBL/GenBank/DDBJ whole genome shotgun (WGS) entry which is preliminary data.</text>
</comment>
<dbReference type="PATRIC" id="fig|2198.4.peg.334"/>
<name>A0A101GSA0_9EURY</name>
<dbReference type="Gene3D" id="2.30.110.10">
    <property type="entry name" value="Electron Transport, Fmn-binding Protein, Chain A"/>
    <property type="match status" value="1"/>
</dbReference>
<proteinExistence type="predicted"/>
<reference evidence="2" key="1">
    <citation type="journal article" date="2015" name="MBio">
        <title>Genome-Resolved Metagenomic Analysis Reveals Roles for Candidate Phyla and Other Microbial Community Members in Biogeochemical Transformations in Oil Reservoirs.</title>
        <authorList>
            <person name="Hu P."/>
            <person name="Tom L."/>
            <person name="Singh A."/>
            <person name="Thomas B.C."/>
            <person name="Baker B.J."/>
            <person name="Piceno Y.M."/>
            <person name="Andersen G.L."/>
            <person name="Banfield J.F."/>
        </authorList>
    </citation>
    <scope>NUCLEOTIDE SEQUENCE [LARGE SCALE GENOMIC DNA]</scope>
</reference>
<sequence>MSARLVDYFNKQPRIGILSTANREGKVDAAVFGSPMMIDEKTVVMGLGQNRTFTYLQENPNAVFMIVEQGEGFMDWKGLRVYLKMKDYATSGETLETYKKQVARATGEDAAAMIHATVTFEVTEVRPLIDMGQGWEKSI</sequence>
<accession>A0A101GSA0</accession>
<evidence type="ECO:0008006" key="3">
    <source>
        <dbReference type="Google" id="ProtNLM"/>
    </source>
</evidence>
<dbReference type="Proteomes" id="UP000054323">
    <property type="component" value="Unassembled WGS sequence"/>
</dbReference>
<dbReference type="PANTHER" id="PTHR40660">
    <property type="entry name" value="5'-PHOSPHATE OXIDASE PUTATIVE DOMAIN-CONTAINING PROTEIN-RELATED"/>
    <property type="match status" value="1"/>
</dbReference>
<evidence type="ECO:0000313" key="1">
    <source>
        <dbReference type="EMBL" id="KUK63644.1"/>
    </source>
</evidence>
<dbReference type="InterPro" id="IPR012349">
    <property type="entry name" value="Split_barrel_FMN-bd"/>
</dbReference>
<protein>
    <recommendedName>
        <fullName evidence="3">Pyridoxamine 5'-phosphate oxidase-related, FMN-binding protein</fullName>
    </recommendedName>
</protein>